<dbReference type="EMBL" id="PRLG01000002">
    <property type="protein sequence ID" value="PYY31292.1"/>
    <property type="molecule type" value="Genomic_DNA"/>
</dbReference>
<evidence type="ECO:0000256" key="5">
    <source>
        <dbReference type="ARBA" id="ARBA00022692"/>
    </source>
</evidence>
<evidence type="ECO:0000256" key="9">
    <source>
        <dbReference type="ARBA" id="ARBA00022989"/>
    </source>
</evidence>
<evidence type="ECO:0000256" key="10">
    <source>
        <dbReference type="ARBA" id="ARBA00023012"/>
    </source>
</evidence>
<dbReference type="InterPro" id="IPR050640">
    <property type="entry name" value="Bact_2-comp_sensor_kinase"/>
</dbReference>
<dbReference type="Gene3D" id="3.30.565.10">
    <property type="entry name" value="Histidine kinase-like ATPase, C-terminal domain"/>
    <property type="match status" value="1"/>
</dbReference>
<accession>A0A2W0CMJ5</accession>
<name>A0A2W0CMJ5_9BACL</name>
<dbReference type="InterPro" id="IPR003660">
    <property type="entry name" value="HAMP_dom"/>
</dbReference>
<dbReference type="GO" id="GO:0005886">
    <property type="term" value="C:plasma membrane"/>
    <property type="evidence" value="ECO:0007669"/>
    <property type="project" value="UniProtKB-SubCell"/>
</dbReference>
<dbReference type="PROSITE" id="PS50885">
    <property type="entry name" value="HAMP"/>
    <property type="match status" value="1"/>
</dbReference>
<evidence type="ECO:0000313" key="14">
    <source>
        <dbReference type="Proteomes" id="UP000247459"/>
    </source>
</evidence>
<dbReference type="SMART" id="SM00304">
    <property type="entry name" value="HAMP"/>
    <property type="match status" value="1"/>
</dbReference>
<evidence type="ECO:0000256" key="4">
    <source>
        <dbReference type="ARBA" id="ARBA00022679"/>
    </source>
</evidence>
<sequence length="613" mass="70030">MYRIWWDNFCKRFKFRTKLVLFLSAATVLISGMTGLITYRIHIALFNEEVSRQYSLTAEQVLARLDSRVNDMYKVTDYITLNPSVKNAIKAQAAGISSYDQMKLEDELDDQLYQVRLDAPEIMGLRIYDLKGNIFNLGAFAGSFQQMNPSYLAEMVHKLEGTGGEYVWNRLGPDAFLQEEQSNWILAGRLMRSVDLETYGVMLILFNTSLFESYLKDLRLNEEVAVDLFDAEGQLLYAFHNPDADPPPLTELNLGATEIRDEQGSTHLYTKQTSDKAGLTLVSKVSLAQIQNKGKLILQVAVFSAAASVLCSWFIITIISGRLLRPLASLVNAMKRVRDGQFDTRVRIETRDELGFIGERFNAMASRIDTLIHQVYERELSKKEAELKAIQAQLNPHFLYNTLSMFFWKFYMLGDEKFARLVTALSEMLQYTLEPVQRLTTLQDEMKQIDHYLQIQQARYQEALSIEISIPAELLRCQVIRLLLQPIVENVFVHAFSDKRDNRRLQIRGLQQLGHETEKETDMLIIEIVDNGSGMDAAVIERIMKPVPHAEVERQHIGIRSVLRRIELIHGEPYGVQIESAVGEGTLVRLRLPYQIGAGTMPGNSDDREEQVL</sequence>
<keyword evidence="5" id="KW-0812">Transmembrane</keyword>
<reference evidence="13 14" key="1">
    <citation type="submission" date="2018-01" db="EMBL/GenBank/DDBJ databases">
        <title>Genome sequence of the PGP bacterium Paenibacillus illinoisensis E3.</title>
        <authorList>
            <person name="Rolli E."/>
            <person name="Marasco R."/>
            <person name="Bessem C."/>
            <person name="Michoud G."/>
            <person name="Gaiarsa S."/>
            <person name="Borin S."/>
            <person name="Daffonchio D."/>
        </authorList>
    </citation>
    <scope>NUCLEOTIDE SEQUENCE [LARGE SCALE GENOMIC DNA]</scope>
    <source>
        <strain evidence="13 14">E3</strain>
    </source>
</reference>
<dbReference type="PANTHER" id="PTHR34220">
    <property type="entry name" value="SENSOR HISTIDINE KINASE YPDA"/>
    <property type="match status" value="1"/>
</dbReference>
<dbReference type="GO" id="GO:0000155">
    <property type="term" value="F:phosphorelay sensor kinase activity"/>
    <property type="evidence" value="ECO:0007669"/>
    <property type="project" value="InterPro"/>
</dbReference>
<dbReference type="AlphaFoldDB" id="A0A2W0CMJ5"/>
<keyword evidence="2" id="KW-1003">Cell membrane</keyword>
<dbReference type="CDD" id="cd06225">
    <property type="entry name" value="HAMP"/>
    <property type="match status" value="1"/>
</dbReference>
<protein>
    <submittedName>
        <fullName evidence="13">Histidine kinase</fullName>
        <ecNumber evidence="13">2.7.13.3</ecNumber>
    </submittedName>
</protein>
<dbReference type="Pfam" id="PF02518">
    <property type="entry name" value="HATPase_c"/>
    <property type="match status" value="1"/>
</dbReference>
<dbReference type="Pfam" id="PF00672">
    <property type="entry name" value="HAMP"/>
    <property type="match status" value="1"/>
</dbReference>
<evidence type="ECO:0000256" key="6">
    <source>
        <dbReference type="ARBA" id="ARBA00022741"/>
    </source>
</evidence>
<organism evidence="13 14">
    <name type="scientific">Paenibacillus illinoisensis</name>
    <dbReference type="NCBI Taxonomy" id="59845"/>
    <lineage>
        <taxon>Bacteria</taxon>
        <taxon>Bacillati</taxon>
        <taxon>Bacillota</taxon>
        <taxon>Bacilli</taxon>
        <taxon>Bacillales</taxon>
        <taxon>Paenibacillaceae</taxon>
        <taxon>Paenibacillus</taxon>
    </lineage>
</organism>
<evidence type="ECO:0000256" key="1">
    <source>
        <dbReference type="ARBA" id="ARBA00004651"/>
    </source>
</evidence>
<keyword evidence="6" id="KW-0547">Nucleotide-binding</keyword>
<gene>
    <name evidence="13" type="ORF">PIL02S_00383</name>
</gene>
<evidence type="ECO:0000256" key="3">
    <source>
        <dbReference type="ARBA" id="ARBA00022553"/>
    </source>
</evidence>
<keyword evidence="4 13" id="KW-0808">Transferase</keyword>
<evidence type="ECO:0000256" key="11">
    <source>
        <dbReference type="ARBA" id="ARBA00023136"/>
    </source>
</evidence>
<dbReference type="Proteomes" id="UP000247459">
    <property type="component" value="Unassembled WGS sequence"/>
</dbReference>
<dbReference type="InterPro" id="IPR036890">
    <property type="entry name" value="HATPase_C_sf"/>
</dbReference>
<evidence type="ECO:0000313" key="13">
    <source>
        <dbReference type="EMBL" id="PYY31292.1"/>
    </source>
</evidence>
<keyword evidence="11" id="KW-0472">Membrane</keyword>
<dbReference type="Gene3D" id="6.10.340.10">
    <property type="match status" value="1"/>
</dbReference>
<dbReference type="GO" id="GO:0005524">
    <property type="term" value="F:ATP binding"/>
    <property type="evidence" value="ECO:0007669"/>
    <property type="project" value="UniProtKB-KW"/>
</dbReference>
<keyword evidence="10" id="KW-0902">Two-component regulatory system</keyword>
<dbReference type="Pfam" id="PF06580">
    <property type="entry name" value="His_kinase"/>
    <property type="match status" value="1"/>
</dbReference>
<dbReference type="SUPFAM" id="SSF158472">
    <property type="entry name" value="HAMP domain-like"/>
    <property type="match status" value="1"/>
</dbReference>
<evidence type="ECO:0000259" key="12">
    <source>
        <dbReference type="PROSITE" id="PS50885"/>
    </source>
</evidence>
<dbReference type="EC" id="2.7.13.3" evidence="13"/>
<keyword evidence="9" id="KW-1133">Transmembrane helix</keyword>
<evidence type="ECO:0000256" key="2">
    <source>
        <dbReference type="ARBA" id="ARBA00022475"/>
    </source>
</evidence>
<dbReference type="PANTHER" id="PTHR34220:SF11">
    <property type="entry name" value="SENSOR PROTEIN KINASE HPTS"/>
    <property type="match status" value="1"/>
</dbReference>
<comment type="subcellular location">
    <subcellularLocation>
        <location evidence="1">Cell membrane</location>
        <topology evidence="1">Multi-pass membrane protein</topology>
    </subcellularLocation>
</comment>
<keyword evidence="3" id="KW-0597">Phosphoprotein</keyword>
<proteinExistence type="predicted"/>
<dbReference type="InterPro" id="IPR010559">
    <property type="entry name" value="Sig_transdc_His_kin_internal"/>
</dbReference>
<dbReference type="InterPro" id="IPR003594">
    <property type="entry name" value="HATPase_dom"/>
</dbReference>
<keyword evidence="7 13" id="KW-0418">Kinase</keyword>
<keyword evidence="8" id="KW-0067">ATP-binding</keyword>
<comment type="caution">
    <text evidence="13">The sequence shown here is derived from an EMBL/GenBank/DDBJ whole genome shotgun (WGS) entry which is preliminary data.</text>
</comment>
<feature type="domain" description="HAMP" evidence="12">
    <location>
        <begin position="321"/>
        <end position="373"/>
    </location>
</feature>
<evidence type="ECO:0000256" key="7">
    <source>
        <dbReference type="ARBA" id="ARBA00022777"/>
    </source>
</evidence>
<dbReference type="SMART" id="SM00387">
    <property type="entry name" value="HATPase_c"/>
    <property type="match status" value="1"/>
</dbReference>
<dbReference type="SUPFAM" id="SSF55874">
    <property type="entry name" value="ATPase domain of HSP90 chaperone/DNA topoisomerase II/histidine kinase"/>
    <property type="match status" value="1"/>
</dbReference>
<evidence type="ECO:0000256" key="8">
    <source>
        <dbReference type="ARBA" id="ARBA00022840"/>
    </source>
</evidence>